<dbReference type="GO" id="GO:0031593">
    <property type="term" value="F:polyubiquitin modification-dependent protein binding"/>
    <property type="evidence" value="ECO:0007669"/>
    <property type="project" value="TreeGrafter"/>
</dbReference>
<dbReference type="InterPro" id="IPR004854">
    <property type="entry name" value="Ufd1-like"/>
</dbReference>
<dbReference type="STRING" id="1392247.A0A3N4KGK3"/>
<dbReference type="PANTHER" id="PTHR12555:SF15">
    <property type="entry name" value="FUSION DEGRADATION PROTEIN (UFD1), PUTATIVE (AFU_ORTHOLOGUE AFUA_4G04640)-RELATED"/>
    <property type="match status" value="1"/>
</dbReference>
<gene>
    <name evidence="2" type="ORF">P167DRAFT_291476</name>
</gene>
<dbReference type="Proteomes" id="UP000277580">
    <property type="component" value="Unassembled WGS sequence"/>
</dbReference>
<evidence type="ECO:0000313" key="3">
    <source>
        <dbReference type="Proteomes" id="UP000277580"/>
    </source>
</evidence>
<dbReference type="InParanoid" id="A0A3N4KGK3"/>
<dbReference type="AlphaFoldDB" id="A0A3N4KGK3"/>
<dbReference type="InterPro" id="IPR042299">
    <property type="entry name" value="Ufd1-like_Nn"/>
</dbReference>
<feature type="domain" description="Ubiquitin fusion degradation protein UFD1 N-terminal subdomain 2" evidence="1">
    <location>
        <begin position="148"/>
        <end position="222"/>
    </location>
</feature>
<dbReference type="Gene3D" id="3.10.330.10">
    <property type="match status" value="1"/>
</dbReference>
<organism evidence="2 3">
    <name type="scientific">Morchella conica CCBAS932</name>
    <dbReference type="NCBI Taxonomy" id="1392247"/>
    <lineage>
        <taxon>Eukaryota</taxon>
        <taxon>Fungi</taxon>
        <taxon>Dikarya</taxon>
        <taxon>Ascomycota</taxon>
        <taxon>Pezizomycotina</taxon>
        <taxon>Pezizomycetes</taxon>
        <taxon>Pezizales</taxon>
        <taxon>Morchellaceae</taxon>
        <taxon>Morchella</taxon>
    </lineage>
</organism>
<sequence length="243" mass="26876">MVAPTPSLNWSSQLSVTASTGTPVSLTGDKILLPQSALEQLLAASASAPQPPPAVVDLESWDTPQVPQQRNQQLPHPLIFRLYNPANNRFSHAVPREFSAAEGEVGISPFLREALGLEEKDEEALREGETGSRREKPRITIVSKSLPKGTHVRLRPLEAGYDDEDWKALLERHLRMHFTTLTTGEILSVAGRTNSRGKGGRGEFRFLIDKLEPEEAVCIVDTGRHRTFVRRASKRNIETANSS</sequence>
<dbReference type="InterPro" id="IPR055418">
    <property type="entry name" value="UFD1_N2"/>
</dbReference>
<proteinExistence type="predicted"/>
<evidence type="ECO:0000259" key="1">
    <source>
        <dbReference type="Pfam" id="PF24842"/>
    </source>
</evidence>
<dbReference type="GO" id="GO:0006511">
    <property type="term" value="P:ubiquitin-dependent protein catabolic process"/>
    <property type="evidence" value="ECO:0007669"/>
    <property type="project" value="InterPro"/>
</dbReference>
<dbReference type="OrthoDB" id="193703at2759"/>
<dbReference type="GO" id="GO:0034098">
    <property type="term" value="C:VCP-NPL4-UFD1 AAA ATPase complex"/>
    <property type="evidence" value="ECO:0007669"/>
    <property type="project" value="TreeGrafter"/>
</dbReference>
<accession>A0A3N4KGK3</accession>
<dbReference type="PANTHER" id="PTHR12555">
    <property type="entry name" value="UBIQUITIN FUSION DEGRADATON PROTEIN 1"/>
    <property type="match status" value="1"/>
</dbReference>
<protein>
    <recommendedName>
        <fullName evidence="1">Ubiquitin fusion degradation protein UFD1 N-terminal subdomain 2 domain-containing protein</fullName>
    </recommendedName>
</protein>
<dbReference type="GO" id="GO:0036503">
    <property type="term" value="P:ERAD pathway"/>
    <property type="evidence" value="ECO:0007669"/>
    <property type="project" value="TreeGrafter"/>
</dbReference>
<dbReference type="Gene3D" id="2.40.40.50">
    <property type="entry name" value="Ubiquitin fusion degradation protein UFD1, N-terminal domain"/>
    <property type="match status" value="1"/>
</dbReference>
<evidence type="ECO:0000313" key="2">
    <source>
        <dbReference type="EMBL" id="RPB09673.1"/>
    </source>
</evidence>
<name>A0A3N4KGK3_9PEZI</name>
<reference evidence="2 3" key="1">
    <citation type="journal article" date="2018" name="Nat. Ecol. Evol.">
        <title>Pezizomycetes genomes reveal the molecular basis of ectomycorrhizal truffle lifestyle.</title>
        <authorList>
            <person name="Murat C."/>
            <person name="Payen T."/>
            <person name="Noel B."/>
            <person name="Kuo A."/>
            <person name="Morin E."/>
            <person name="Chen J."/>
            <person name="Kohler A."/>
            <person name="Krizsan K."/>
            <person name="Balestrini R."/>
            <person name="Da Silva C."/>
            <person name="Montanini B."/>
            <person name="Hainaut M."/>
            <person name="Levati E."/>
            <person name="Barry K.W."/>
            <person name="Belfiori B."/>
            <person name="Cichocki N."/>
            <person name="Clum A."/>
            <person name="Dockter R.B."/>
            <person name="Fauchery L."/>
            <person name="Guy J."/>
            <person name="Iotti M."/>
            <person name="Le Tacon F."/>
            <person name="Lindquist E.A."/>
            <person name="Lipzen A."/>
            <person name="Malagnac F."/>
            <person name="Mello A."/>
            <person name="Molinier V."/>
            <person name="Miyauchi S."/>
            <person name="Poulain J."/>
            <person name="Riccioni C."/>
            <person name="Rubini A."/>
            <person name="Sitrit Y."/>
            <person name="Splivallo R."/>
            <person name="Traeger S."/>
            <person name="Wang M."/>
            <person name="Zifcakova L."/>
            <person name="Wipf D."/>
            <person name="Zambonelli A."/>
            <person name="Paolocci F."/>
            <person name="Nowrousian M."/>
            <person name="Ottonello S."/>
            <person name="Baldrian P."/>
            <person name="Spatafora J.W."/>
            <person name="Henrissat B."/>
            <person name="Nagy L.G."/>
            <person name="Aury J.M."/>
            <person name="Wincker P."/>
            <person name="Grigoriev I.V."/>
            <person name="Bonfante P."/>
            <person name="Martin F.M."/>
        </authorList>
    </citation>
    <scope>NUCLEOTIDE SEQUENCE [LARGE SCALE GENOMIC DNA]</scope>
    <source>
        <strain evidence="2 3">CCBAS932</strain>
    </source>
</reference>
<dbReference type="EMBL" id="ML119149">
    <property type="protein sequence ID" value="RPB09673.1"/>
    <property type="molecule type" value="Genomic_DNA"/>
</dbReference>
<dbReference type="Pfam" id="PF24842">
    <property type="entry name" value="UFD1_N2"/>
    <property type="match status" value="1"/>
</dbReference>
<keyword evidence="3" id="KW-1185">Reference proteome</keyword>